<reference evidence="1" key="1">
    <citation type="submission" date="2020-12" db="EMBL/GenBank/DDBJ databases">
        <title>Metabolic potential, ecology and presence of endohyphal bacteria is reflected in genomic diversity of Mucoromycotina.</title>
        <authorList>
            <person name="Muszewska A."/>
            <person name="Okrasinska A."/>
            <person name="Steczkiewicz K."/>
            <person name="Drgas O."/>
            <person name="Orlowska M."/>
            <person name="Perlinska-Lenart U."/>
            <person name="Aleksandrzak-Piekarczyk T."/>
            <person name="Szatraj K."/>
            <person name="Zielenkiewicz U."/>
            <person name="Pilsyk S."/>
            <person name="Malc E."/>
            <person name="Mieczkowski P."/>
            <person name="Kruszewska J.S."/>
            <person name="Biernat P."/>
            <person name="Pawlowska J."/>
        </authorList>
    </citation>
    <scope>NUCLEOTIDE SEQUENCE</scope>
    <source>
        <strain evidence="1">WA0000017839</strain>
    </source>
</reference>
<feature type="non-terminal residue" evidence="1">
    <location>
        <position position="154"/>
    </location>
</feature>
<gene>
    <name evidence="1" type="ORF">INT47_007675</name>
</gene>
<proteinExistence type="predicted"/>
<name>A0A8H7QER8_9FUNG</name>
<evidence type="ECO:0000313" key="2">
    <source>
        <dbReference type="Proteomes" id="UP000603453"/>
    </source>
</evidence>
<organism evidence="1 2">
    <name type="scientific">Mucor saturninus</name>
    <dbReference type="NCBI Taxonomy" id="64648"/>
    <lineage>
        <taxon>Eukaryota</taxon>
        <taxon>Fungi</taxon>
        <taxon>Fungi incertae sedis</taxon>
        <taxon>Mucoromycota</taxon>
        <taxon>Mucoromycotina</taxon>
        <taxon>Mucoromycetes</taxon>
        <taxon>Mucorales</taxon>
        <taxon>Mucorineae</taxon>
        <taxon>Mucoraceae</taxon>
        <taxon>Mucor</taxon>
    </lineage>
</organism>
<dbReference type="Proteomes" id="UP000603453">
    <property type="component" value="Unassembled WGS sequence"/>
</dbReference>
<accession>A0A8H7QER8</accession>
<dbReference type="AlphaFoldDB" id="A0A8H7QER8"/>
<dbReference type="EMBL" id="JAEPRD010000589">
    <property type="protein sequence ID" value="KAG2190699.1"/>
    <property type="molecule type" value="Genomic_DNA"/>
</dbReference>
<dbReference type="OrthoDB" id="2441661at2759"/>
<comment type="caution">
    <text evidence="1">The sequence shown here is derived from an EMBL/GenBank/DDBJ whole genome shotgun (WGS) entry which is preliminary data.</text>
</comment>
<keyword evidence="2" id="KW-1185">Reference proteome</keyword>
<evidence type="ECO:0000313" key="1">
    <source>
        <dbReference type="EMBL" id="KAG2190699.1"/>
    </source>
</evidence>
<evidence type="ECO:0008006" key="3">
    <source>
        <dbReference type="Google" id="ProtNLM"/>
    </source>
</evidence>
<sequence>MPLSNENTSYLSDDDFQELLPFRTRRNFESVNDVDDLDNDLDEDLEDETLEVSSTSAPSQFEFSSSETLEKYVIDHCKENGYLVSLGRSRYYPDRCLKSLEFKCDRGGKNSSKSTGKRLSKTRRTDCPFKWVVGSSWRKEQGVYAAKFTLHLNN</sequence>
<protein>
    <recommendedName>
        <fullName evidence="3">FAR1 domain-containing protein</fullName>
    </recommendedName>
</protein>